<dbReference type="InterPro" id="IPR006765">
    <property type="entry name" value="Polyketide_synth_cyclase"/>
</dbReference>
<evidence type="ECO:0008006" key="2">
    <source>
        <dbReference type="Google" id="ProtNLM"/>
    </source>
</evidence>
<dbReference type="GO" id="GO:0030639">
    <property type="term" value="P:polyketide biosynthetic process"/>
    <property type="evidence" value="ECO:0007669"/>
    <property type="project" value="InterPro"/>
</dbReference>
<dbReference type="EMBL" id="AP035768">
    <property type="protein sequence ID" value="BFO17479.1"/>
    <property type="molecule type" value="Genomic_DNA"/>
</dbReference>
<dbReference type="InterPro" id="IPR038474">
    <property type="entry name" value="Polyketide_synth_cyclase_sf"/>
</dbReference>
<protein>
    <recommendedName>
        <fullName evidence="2">TcmI family type II polyketide cyclase</fullName>
    </recommendedName>
</protein>
<proteinExistence type="predicted"/>
<gene>
    <name evidence="1" type="ORF">SHKM778_38670</name>
</gene>
<reference evidence="1" key="1">
    <citation type="submission" date="2024-06" db="EMBL/GenBank/DDBJ databases">
        <authorList>
            <consortium name="consrtm"/>
            <person name="Uemura M."/>
            <person name="Terahara T."/>
        </authorList>
    </citation>
    <scope>NUCLEOTIDE SEQUENCE</scope>
    <source>
        <strain evidence="1">KM77-8</strain>
    </source>
</reference>
<organism evidence="1">
    <name type="scientific">Streptomyces haneummycinicus</name>
    <dbReference type="NCBI Taxonomy" id="3074435"/>
    <lineage>
        <taxon>Bacteria</taxon>
        <taxon>Bacillati</taxon>
        <taxon>Actinomycetota</taxon>
        <taxon>Actinomycetes</taxon>
        <taxon>Kitasatosporales</taxon>
        <taxon>Streptomycetaceae</taxon>
        <taxon>Streptomyces</taxon>
    </lineage>
</organism>
<dbReference type="AlphaFoldDB" id="A0AAT9HIX8"/>
<evidence type="ECO:0000313" key="1">
    <source>
        <dbReference type="EMBL" id="BFO17479.1"/>
    </source>
</evidence>
<name>A0AAT9HIX8_9ACTN</name>
<accession>A0AAT9HIX8</accession>
<dbReference type="InterPro" id="IPR011008">
    <property type="entry name" value="Dimeric_a/b-barrel"/>
</dbReference>
<sequence>MYLHLIEAERDPAPAIARLTSHPEFRGVSERLEAYVSPYDPATWRGPKDAMASCFYRWESGPRS</sequence>
<dbReference type="Gene3D" id="3.30.70.1090">
    <property type="entry name" value="Dimeric alpha+beta barrel"/>
    <property type="match status" value="1"/>
</dbReference>
<dbReference type="Pfam" id="PF04673">
    <property type="entry name" value="Cyclase_polyket"/>
    <property type="match status" value="1"/>
</dbReference>
<reference evidence="1" key="2">
    <citation type="submission" date="2024-07" db="EMBL/GenBank/DDBJ databases">
        <title>Streptomyces haneummycinica sp. nov., a new antibiotic-producing actinobacterium isolated from marine sediment.</title>
        <authorList>
            <person name="Uemura M."/>
            <person name="Hamada M."/>
            <person name="Hirano S."/>
            <person name="Kobayashi K."/>
            <person name="Ohshiro T."/>
            <person name="Kobayashi T."/>
            <person name="Terahara T."/>
        </authorList>
    </citation>
    <scope>NUCLEOTIDE SEQUENCE</scope>
    <source>
        <strain evidence="1">KM77-8</strain>
    </source>
</reference>
<dbReference type="SUPFAM" id="SSF54909">
    <property type="entry name" value="Dimeric alpha+beta barrel"/>
    <property type="match status" value="1"/>
</dbReference>